<dbReference type="InterPro" id="IPR005162">
    <property type="entry name" value="Retrotrans_gag_dom"/>
</dbReference>
<keyword evidence="3" id="KW-0808">Transferase</keyword>
<protein>
    <submittedName>
        <fullName evidence="3">Reverse transcriptase domain-containing protein</fullName>
    </submittedName>
</protein>
<dbReference type="GO" id="GO:0003964">
    <property type="term" value="F:RNA-directed DNA polymerase activity"/>
    <property type="evidence" value="ECO:0007669"/>
    <property type="project" value="UniProtKB-KW"/>
</dbReference>
<feature type="domain" description="Retrotransposon gag" evidence="2">
    <location>
        <begin position="49"/>
        <end position="146"/>
    </location>
</feature>
<comment type="caution">
    <text evidence="3">The sequence shown here is derived from an EMBL/GenBank/DDBJ whole genome shotgun (WGS) entry which is preliminary data.</text>
</comment>
<gene>
    <name evidence="3" type="ORF">Tci_033521</name>
</gene>
<feature type="compositionally biased region" description="Basic and acidic residues" evidence="1">
    <location>
        <begin position="182"/>
        <end position="198"/>
    </location>
</feature>
<dbReference type="PANTHER" id="PTHR33223">
    <property type="entry name" value="CCHC-TYPE DOMAIN-CONTAINING PROTEIN"/>
    <property type="match status" value="1"/>
</dbReference>
<feature type="compositionally biased region" description="Polar residues" evidence="1">
    <location>
        <begin position="365"/>
        <end position="379"/>
    </location>
</feature>
<feature type="region of interest" description="Disordered" evidence="1">
    <location>
        <begin position="182"/>
        <end position="203"/>
    </location>
</feature>
<evidence type="ECO:0000256" key="1">
    <source>
        <dbReference type="SAM" id="MobiDB-lite"/>
    </source>
</evidence>
<keyword evidence="3" id="KW-0548">Nucleotidyltransferase</keyword>
<organism evidence="3">
    <name type="scientific">Tanacetum cinerariifolium</name>
    <name type="common">Dalmatian daisy</name>
    <name type="synonym">Chrysanthemum cinerariifolium</name>
    <dbReference type="NCBI Taxonomy" id="118510"/>
    <lineage>
        <taxon>Eukaryota</taxon>
        <taxon>Viridiplantae</taxon>
        <taxon>Streptophyta</taxon>
        <taxon>Embryophyta</taxon>
        <taxon>Tracheophyta</taxon>
        <taxon>Spermatophyta</taxon>
        <taxon>Magnoliopsida</taxon>
        <taxon>eudicotyledons</taxon>
        <taxon>Gunneridae</taxon>
        <taxon>Pentapetalae</taxon>
        <taxon>asterids</taxon>
        <taxon>campanulids</taxon>
        <taxon>Asterales</taxon>
        <taxon>Asteraceae</taxon>
        <taxon>Asteroideae</taxon>
        <taxon>Anthemideae</taxon>
        <taxon>Anthemidinae</taxon>
        <taxon>Tanacetum</taxon>
    </lineage>
</organism>
<evidence type="ECO:0000259" key="2">
    <source>
        <dbReference type="Pfam" id="PF03732"/>
    </source>
</evidence>
<dbReference type="EMBL" id="BKCJ010004522">
    <property type="protein sequence ID" value="GEU61543.1"/>
    <property type="molecule type" value="Genomic_DNA"/>
</dbReference>
<keyword evidence="3" id="KW-0695">RNA-directed DNA polymerase</keyword>
<dbReference type="AlphaFoldDB" id="A0A6L2LI99"/>
<dbReference type="PANTHER" id="PTHR33223:SF6">
    <property type="entry name" value="CCHC-TYPE DOMAIN-CONTAINING PROTEIN"/>
    <property type="match status" value="1"/>
</dbReference>
<accession>A0A6L2LI99</accession>
<name>A0A6L2LI99_TANCI</name>
<evidence type="ECO:0000313" key="3">
    <source>
        <dbReference type="EMBL" id="GEU61543.1"/>
    </source>
</evidence>
<sequence>MGCWGKGLVLFRWSKVYCKVVWGRKVFGGKGGYWVVRTGKCVEEDRVTFATGTLTDDALSWWNAYAQPIGIEQANRTTWTELKRLLTNKYCPKTDVKKKEDEFYNLVMKGNDPKTYIRRFQELAVLCPNMVPNIEKLIEVFIRGLPKSIEGNVTASKPQTLGEAITLTQRLMEQIERLQARLRDQKGKSKDNPCKSHNVDPLYQKQQNENVELEFRLLNYAKENAHLKTTYKSLFDSIKVFEQKDTTKGTSMNTQFCKKSILGKPPYSSRSKLYTVTPFPKSKISPKVVVMNALSKPVTSNSAPSFRESTIVNNERVTAPRIFRINSLNNSRVDTFVPNKHLKASVRTKPITALQPYVITKKDVNSNTNGLPSTEVESTTKTRRP</sequence>
<reference evidence="3" key="1">
    <citation type="journal article" date="2019" name="Sci. Rep.">
        <title>Draft genome of Tanacetum cinerariifolium, the natural source of mosquito coil.</title>
        <authorList>
            <person name="Yamashiro T."/>
            <person name="Shiraishi A."/>
            <person name="Satake H."/>
            <person name="Nakayama K."/>
        </authorList>
    </citation>
    <scope>NUCLEOTIDE SEQUENCE</scope>
</reference>
<dbReference type="Pfam" id="PF03732">
    <property type="entry name" value="Retrotrans_gag"/>
    <property type="match status" value="1"/>
</dbReference>
<feature type="region of interest" description="Disordered" evidence="1">
    <location>
        <begin position="363"/>
        <end position="385"/>
    </location>
</feature>
<proteinExistence type="predicted"/>